<dbReference type="Pfam" id="PF02092">
    <property type="entry name" value="tRNA_synt_2f"/>
    <property type="match status" value="1"/>
</dbReference>
<keyword evidence="4" id="KW-0547">Nucleotide-binding</keyword>
<dbReference type="EMBL" id="DS815805">
    <property type="protein sequence ID" value="EEC11368.1"/>
    <property type="molecule type" value="Genomic_DNA"/>
</dbReference>
<keyword evidence="5" id="KW-0067">ATP-binding</keyword>
<dbReference type="InterPro" id="IPR006194">
    <property type="entry name" value="Gly-tRNA-synth_heterodimer"/>
</dbReference>
<evidence type="ECO:0000256" key="6">
    <source>
        <dbReference type="ARBA" id="ARBA00022917"/>
    </source>
</evidence>
<dbReference type="Proteomes" id="UP000001555">
    <property type="component" value="Unassembled WGS sequence"/>
</dbReference>
<comment type="catalytic activity">
    <reaction evidence="8">
        <text>tRNA(Gly) + glycine + ATP = glycyl-tRNA(Gly) + AMP + diphosphate</text>
        <dbReference type="Rhea" id="RHEA:16013"/>
        <dbReference type="Rhea" id="RHEA-COMP:9664"/>
        <dbReference type="Rhea" id="RHEA-COMP:9683"/>
        <dbReference type="ChEBI" id="CHEBI:30616"/>
        <dbReference type="ChEBI" id="CHEBI:33019"/>
        <dbReference type="ChEBI" id="CHEBI:57305"/>
        <dbReference type="ChEBI" id="CHEBI:78442"/>
        <dbReference type="ChEBI" id="CHEBI:78522"/>
        <dbReference type="ChEBI" id="CHEBI:456215"/>
        <dbReference type="EC" id="6.1.1.14"/>
    </reaction>
</comment>
<feature type="non-terminal residue" evidence="9">
    <location>
        <position position="113"/>
    </location>
</feature>
<evidence type="ECO:0000313" key="11">
    <source>
        <dbReference type="Proteomes" id="UP000001555"/>
    </source>
</evidence>
<gene>
    <name evidence="9" type="ORF">IscW_ISCW020765</name>
</gene>
<comment type="similarity">
    <text evidence="1">Belongs to the class-II aminoacyl-tRNA synthetase family.</text>
</comment>
<dbReference type="HOGENOM" id="CLU_2139668_0_0_1"/>
<keyword evidence="6" id="KW-0648">Protein biosynthesis</keyword>
<name>B7PXP6_IXOSC</name>
<protein>
    <recommendedName>
        <fullName evidence="2">glycine--tRNA ligase</fullName>
        <ecNumber evidence="2">6.1.1.14</ecNumber>
    </recommendedName>
</protein>
<evidence type="ECO:0000256" key="1">
    <source>
        <dbReference type="ARBA" id="ARBA00008226"/>
    </source>
</evidence>
<evidence type="ECO:0000256" key="7">
    <source>
        <dbReference type="ARBA" id="ARBA00023146"/>
    </source>
</evidence>
<keyword evidence="3" id="KW-0436">Ligase</keyword>
<accession>B7PXP6</accession>
<feature type="non-terminal residue" evidence="9">
    <location>
        <position position="1"/>
    </location>
</feature>
<dbReference type="PANTHER" id="PTHR30075">
    <property type="entry name" value="GLYCYL-TRNA SYNTHETASE"/>
    <property type="match status" value="1"/>
</dbReference>
<evidence type="ECO:0000256" key="3">
    <source>
        <dbReference type="ARBA" id="ARBA00022598"/>
    </source>
</evidence>
<dbReference type="VEuPathDB" id="VectorBase:ISCW020765"/>
<dbReference type="PANTHER" id="PTHR30075:SF2">
    <property type="entry name" value="GLYCINE--TRNA LIGASE, CHLOROPLASTIC_MITOCHONDRIAL 2"/>
    <property type="match status" value="1"/>
</dbReference>
<dbReference type="GO" id="GO:0004820">
    <property type="term" value="F:glycine-tRNA ligase activity"/>
    <property type="evidence" value="ECO:0007669"/>
    <property type="project" value="UniProtKB-EC"/>
</dbReference>
<organism>
    <name type="scientific">Ixodes scapularis</name>
    <name type="common">Black-legged tick</name>
    <name type="synonym">Deer tick</name>
    <dbReference type="NCBI Taxonomy" id="6945"/>
    <lineage>
        <taxon>Eukaryota</taxon>
        <taxon>Metazoa</taxon>
        <taxon>Ecdysozoa</taxon>
        <taxon>Arthropoda</taxon>
        <taxon>Chelicerata</taxon>
        <taxon>Arachnida</taxon>
        <taxon>Acari</taxon>
        <taxon>Parasitiformes</taxon>
        <taxon>Ixodida</taxon>
        <taxon>Ixodoidea</taxon>
        <taxon>Ixodidae</taxon>
        <taxon>Ixodinae</taxon>
        <taxon>Ixodes</taxon>
    </lineage>
</organism>
<evidence type="ECO:0000313" key="9">
    <source>
        <dbReference type="EMBL" id="EEC11368.1"/>
    </source>
</evidence>
<reference evidence="10" key="2">
    <citation type="submission" date="2020-05" db="UniProtKB">
        <authorList>
            <consortium name="EnsemblMetazoa"/>
        </authorList>
    </citation>
    <scope>IDENTIFICATION</scope>
    <source>
        <strain evidence="10">wikel</strain>
    </source>
</reference>
<dbReference type="EC" id="6.1.1.14" evidence="2"/>
<evidence type="ECO:0000256" key="5">
    <source>
        <dbReference type="ARBA" id="ARBA00022840"/>
    </source>
</evidence>
<dbReference type="PROSITE" id="PS50861">
    <property type="entry name" value="AA_TRNA_LIGASE_II_GLYAB"/>
    <property type="match status" value="1"/>
</dbReference>
<evidence type="ECO:0000256" key="8">
    <source>
        <dbReference type="ARBA" id="ARBA00047937"/>
    </source>
</evidence>
<dbReference type="STRING" id="6945.B7PXP6"/>
<evidence type="ECO:0000313" key="10">
    <source>
        <dbReference type="EnsemblMetazoa" id="ISCW020765-PA"/>
    </source>
</evidence>
<sequence length="113" mass="12925">LSDALYFYKQDIAKTLESRLGKLEAVTFHAELGKLREKVERITKICKHIAPNNKDLITVAKLCKSDLVSEMVREFPELQGIMGYYYAKHEGLNEEVATAIKDHYKPRGLNDNV</sequence>
<dbReference type="InterPro" id="IPR015944">
    <property type="entry name" value="Gly-tRNA-synth_bsu"/>
</dbReference>
<dbReference type="PaxDb" id="6945-B7PXP6"/>
<dbReference type="GO" id="GO:0006426">
    <property type="term" value="P:glycyl-tRNA aminoacylation"/>
    <property type="evidence" value="ECO:0007669"/>
    <property type="project" value="InterPro"/>
</dbReference>
<keyword evidence="7" id="KW-0030">Aminoacyl-tRNA synthetase</keyword>
<keyword evidence="11" id="KW-1185">Reference proteome</keyword>
<dbReference type="SUPFAM" id="SSF109604">
    <property type="entry name" value="HD-domain/PDEase-like"/>
    <property type="match status" value="1"/>
</dbReference>
<evidence type="ECO:0000256" key="4">
    <source>
        <dbReference type="ARBA" id="ARBA00022741"/>
    </source>
</evidence>
<dbReference type="AlphaFoldDB" id="B7PXP6"/>
<reference evidence="9 11" key="1">
    <citation type="submission" date="2008-03" db="EMBL/GenBank/DDBJ databases">
        <title>Annotation of Ixodes scapularis.</title>
        <authorList>
            <consortium name="Ixodes scapularis Genome Project Consortium"/>
            <person name="Caler E."/>
            <person name="Hannick L.I."/>
            <person name="Bidwell S."/>
            <person name="Joardar V."/>
            <person name="Thiagarajan M."/>
            <person name="Amedeo P."/>
            <person name="Galinsky K.J."/>
            <person name="Schobel S."/>
            <person name="Inman J."/>
            <person name="Hostetler J."/>
            <person name="Miller J."/>
            <person name="Hammond M."/>
            <person name="Megy K."/>
            <person name="Lawson D."/>
            <person name="Kodira C."/>
            <person name="Sutton G."/>
            <person name="Meyer J."/>
            <person name="Hill C.A."/>
            <person name="Birren B."/>
            <person name="Nene V."/>
            <person name="Collins F."/>
            <person name="Alarcon-Chaidez F."/>
            <person name="Wikel S."/>
            <person name="Strausberg R."/>
        </authorList>
    </citation>
    <scope>NUCLEOTIDE SEQUENCE [LARGE SCALE GENOMIC DNA]</scope>
    <source>
        <strain evidence="11">Wikel</strain>
        <strain evidence="9">Wikel colony</strain>
    </source>
</reference>
<dbReference type="GO" id="GO:0005737">
    <property type="term" value="C:cytoplasm"/>
    <property type="evidence" value="ECO:0007669"/>
    <property type="project" value="InterPro"/>
</dbReference>
<dbReference type="EnsemblMetazoa" id="ISCW020765-RA">
    <property type="protein sequence ID" value="ISCW020765-PA"/>
    <property type="gene ID" value="ISCW020765"/>
</dbReference>
<dbReference type="EMBL" id="ABJB010643318">
    <property type="status" value="NOT_ANNOTATED_CDS"/>
    <property type="molecule type" value="Genomic_DNA"/>
</dbReference>
<evidence type="ECO:0000256" key="2">
    <source>
        <dbReference type="ARBA" id="ARBA00012829"/>
    </source>
</evidence>
<dbReference type="InParanoid" id="B7PXP6"/>
<dbReference type="GO" id="GO:0005524">
    <property type="term" value="F:ATP binding"/>
    <property type="evidence" value="ECO:0007669"/>
    <property type="project" value="UniProtKB-KW"/>
</dbReference>
<proteinExistence type="inferred from homology"/>